<keyword evidence="3" id="KW-1185">Reference proteome</keyword>
<feature type="compositionally biased region" description="Low complexity" evidence="1">
    <location>
        <begin position="49"/>
        <end position="64"/>
    </location>
</feature>
<dbReference type="OrthoDB" id="7271438at2"/>
<protein>
    <submittedName>
        <fullName evidence="2">Uncharacterized protein</fullName>
    </submittedName>
</protein>
<dbReference type="RefSeq" id="WP_067219511.1">
    <property type="nucleotide sequence ID" value="NZ_JAJGNR010000004.1"/>
</dbReference>
<dbReference type="AlphaFoldDB" id="A0A285SFK4"/>
<proteinExistence type="predicted"/>
<evidence type="ECO:0000256" key="1">
    <source>
        <dbReference type="SAM" id="MobiDB-lite"/>
    </source>
</evidence>
<feature type="region of interest" description="Disordered" evidence="1">
    <location>
        <begin position="48"/>
        <end position="75"/>
    </location>
</feature>
<accession>A0A285SFK4</accession>
<dbReference type="Proteomes" id="UP000219331">
    <property type="component" value="Unassembled WGS sequence"/>
</dbReference>
<gene>
    <name evidence="2" type="ORF">SAMN05421512_105173</name>
</gene>
<name>A0A285SFK4_9HYPH</name>
<reference evidence="2 3" key="1">
    <citation type="submission" date="2017-08" db="EMBL/GenBank/DDBJ databases">
        <authorList>
            <person name="de Groot N.N."/>
        </authorList>
    </citation>
    <scope>NUCLEOTIDE SEQUENCE [LARGE SCALE GENOMIC DNA]</scope>
    <source>
        <strain evidence="2 3">USBA 352</strain>
    </source>
</reference>
<evidence type="ECO:0000313" key="3">
    <source>
        <dbReference type="Proteomes" id="UP000219331"/>
    </source>
</evidence>
<organism evidence="2 3">
    <name type="scientific">Stappia indica</name>
    <dbReference type="NCBI Taxonomy" id="538381"/>
    <lineage>
        <taxon>Bacteria</taxon>
        <taxon>Pseudomonadati</taxon>
        <taxon>Pseudomonadota</taxon>
        <taxon>Alphaproteobacteria</taxon>
        <taxon>Hyphomicrobiales</taxon>
        <taxon>Stappiaceae</taxon>
        <taxon>Stappia</taxon>
    </lineage>
</organism>
<evidence type="ECO:0000313" key="2">
    <source>
        <dbReference type="EMBL" id="SOC06712.1"/>
    </source>
</evidence>
<dbReference type="EMBL" id="OBML01000005">
    <property type="protein sequence ID" value="SOC06712.1"/>
    <property type="molecule type" value="Genomic_DNA"/>
</dbReference>
<sequence>MTRHAANDSHSRLTACFASRGDAERAVEHLVQEHGLARDAISVAAARQANSAGTTASGADASANPDEGSAFEPALGGPIEVSVELKGADGTRAEKAFRSAGATDIRQG</sequence>